<feature type="domain" description="Plastocyanin-like" evidence="5">
    <location>
        <begin position="357"/>
        <end position="461"/>
    </location>
</feature>
<dbReference type="Pfam" id="PF07731">
    <property type="entry name" value="Cu-oxidase_2"/>
    <property type="match status" value="1"/>
</dbReference>
<dbReference type="InterPro" id="IPR045087">
    <property type="entry name" value="Cu-oxidase_fam"/>
</dbReference>
<evidence type="ECO:0000256" key="1">
    <source>
        <dbReference type="ARBA" id="ARBA00022723"/>
    </source>
</evidence>
<dbReference type="Pfam" id="PF07732">
    <property type="entry name" value="Cu-oxidase_3"/>
    <property type="match status" value="1"/>
</dbReference>
<feature type="domain" description="Plastocyanin-like" evidence="4">
    <location>
        <begin position="210"/>
        <end position="277"/>
    </location>
</feature>
<dbReference type="PROSITE" id="PS51318">
    <property type="entry name" value="TAT"/>
    <property type="match status" value="1"/>
</dbReference>
<evidence type="ECO:0000313" key="8">
    <source>
        <dbReference type="Proteomes" id="UP000639775"/>
    </source>
</evidence>
<sequence length="462" mass="50422">MSPTRRDFLAGASAASFLLTHHSAAQTATGRVTLDAAQTRIQLAPPEFPQTEVWAYNAQVPGHTLRHTRGDILDVQLKNNLSQDTTIHWHGLRLPNPMDGVPGLTQAPVTPGSSFDYRFALRDAGTFWYHPHANSVEQVSRGLAGVLVVDEPKAERPDVDADEVLVLDDWRMASDAVIRDDFGAPHDMSHAGRLGNYITVNARPEMRRAAPAGGRLRLRLVNTATARIFDLRFRGLQVWLAALDAMPLETPTKVTEVALAPAQRADLLVDITAEAGEEALIASVERDGTFALAAFDVTGPARATRPAPAALPPNDMPKVDLNEARQVPLVMAGGAMRGLPDGGMWKGDRMDMRQLAGAGQFWAFNGMVGMPDAPMVEAFKGETIRIPIDNRTAFAHAMHLHGMHFREVLDGGTLGPWRDTLLLGAGQTREIAFVADNPGDWMFHCHMPSHQMSGMMNWIRVS</sequence>
<dbReference type="PROSITE" id="PS00080">
    <property type="entry name" value="MULTICOPPER_OXIDASE2"/>
    <property type="match status" value="1"/>
</dbReference>
<evidence type="ECO:0000256" key="3">
    <source>
        <dbReference type="ARBA" id="ARBA00023008"/>
    </source>
</evidence>
<dbReference type="Proteomes" id="UP000639775">
    <property type="component" value="Unassembled WGS sequence"/>
</dbReference>
<protein>
    <submittedName>
        <fullName evidence="7">Multicopper oxidase family protein</fullName>
    </submittedName>
</protein>
<dbReference type="CDD" id="cd13861">
    <property type="entry name" value="CuRO_1_CumA_like"/>
    <property type="match status" value="1"/>
</dbReference>
<name>A0A967BGG5_9RHOB</name>
<dbReference type="GO" id="GO:0005507">
    <property type="term" value="F:copper ion binding"/>
    <property type="evidence" value="ECO:0007669"/>
    <property type="project" value="InterPro"/>
</dbReference>
<dbReference type="RefSeq" id="WP_167199613.1">
    <property type="nucleotide sequence ID" value="NZ_JAAORB010000045.1"/>
</dbReference>
<reference evidence="7" key="1">
    <citation type="submission" date="2020-03" db="EMBL/GenBank/DDBJ databases">
        <title>Roseovarius gahaiensis sp. nov., isolated from Gahai Saline Lake, China.</title>
        <authorList>
            <person name="Sun X."/>
        </authorList>
    </citation>
    <scope>NUCLEOTIDE SEQUENCE</scope>
    <source>
        <strain evidence="7">GH877</strain>
    </source>
</reference>
<dbReference type="InterPro" id="IPR011707">
    <property type="entry name" value="Cu-oxidase-like_N"/>
</dbReference>
<evidence type="ECO:0000313" key="7">
    <source>
        <dbReference type="EMBL" id="NHQ75741.1"/>
    </source>
</evidence>
<organism evidence="7 8">
    <name type="scientific">Roseovarius gahaiensis</name>
    <dbReference type="NCBI Taxonomy" id="2716691"/>
    <lineage>
        <taxon>Bacteria</taxon>
        <taxon>Pseudomonadati</taxon>
        <taxon>Pseudomonadota</taxon>
        <taxon>Alphaproteobacteria</taxon>
        <taxon>Rhodobacterales</taxon>
        <taxon>Roseobacteraceae</taxon>
        <taxon>Roseovarius</taxon>
    </lineage>
</organism>
<dbReference type="InterPro" id="IPR011706">
    <property type="entry name" value="Cu-oxidase_C"/>
</dbReference>
<evidence type="ECO:0000259" key="6">
    <source>
        <dbReference type="Pfam" id="PF07732"/>
    </source>
</evidence>
<evidence type="ECO:0000259" key="5">
    <source>
        <dbReference type="Pfam" id="PF07731"/>
    </source>
</evidence>
<keyword evidence="2" id="KW-0560">Oxidoreductase</keyword>
<dbReference type="AlphaFoldDB" id="A0A967BGG5"/>
<dbReference type="InterPro" id="IPR006311">
    <property type="entry name" value="TAT_signal"/>
</dbReference>
<keyword evidence="3" id="KW-0186">Copper</keyword>
<gene>
    <name evidence="7" type="ORF">HAT86_14905</name>
</gene>
<dbReference type="InterPro" id="IPR001117">
    <property type="entry name" value="Cu-oxidase_2nd"/>
</dbReference>
<comment type="caution">
    <text evidence="7">The sequence shown here is derived from an EMBL/GenBank/DDBJ whole genome shotgun (WGS) entry which is preliminary data.</text>
</comment>
<dbReference type="EMBL" id="JAAORB010000045">
    <property type="protein sequence ID" value="NHQ75741.1"/>
    <property type="molecule type" value="Genomic_DNA"/>
</dbReference>
<dbReference type="SUPFAM" id="SSF49503">
    <property type="entry name" value="Cupredoxins"/>
    <property type="match status" value="3"/>
</dbReference>
<dbReference type="PANTHER" id="PTHR11709:SF394">
    <property type="entry name" value="FI03373P-RELATED"/>
    <property type="match status" value="1"/>
</dbReference>
<evidence type="ECO:0000256" key="2">
    <source>
        <dbReference type="ARBA" id="ARBA00023002"/>
    </source>
</evidence>
<evidence type="ECO:0000259" key="4">
    <source>
        <dbReference type="Pfam" id="PF00394"/>
    </source>
</evidence>
<keyword evidence="1" id="KW-0479">Metal-binding</keyword>
<proteinExistence type="predicted"/>
<dbReference type="GO" id="GO:0016491">
    <property type="term" value="F:oxidoreductase activity"/>
    <property type="evidence" value="ECO:0007669"/>
    <property type="project" value="UniProtKB-KW"/>
</dbReference>
<dbReference type="InterPro" id="IPR002355">
    <property type="entry name" value="Cu_oxidase_Cu_BS"/>
</dbReference>
<dbReference type="Gene3D" id="2.60.40.420">
    <property type="entry name" value="Cupredoxins - blue copper proteins"/>
    <property type="match status" value="3"/>
</dbReference>
<dbReference type="InterPro" id="IPR008972">
    <property type="entry name" value="Cupredoxin"/>
</dbReference>
<accession>A0A967BGG5</accession>
<dbReference type="PANTHER" id="PTHR11709">
    <property type="entry name" value="MULTI-COPPER OXIDASE"/>
    <property type="match status" value="1"/>
</dbReference>
<feature type="domain" description="Plastocyanin-like" evidence="6">
    <location>
        <begin position="42"/>
        <end position="153"/>
    </location>
</feature>
<keyword evidence="8" id="KW-1185">Reference proteome</keyword>
<dbReference type="Pfam" id="PF00394">
    <property type="entry name" value="Cu-oxidase"/>
    <property type="match status" value="1"/>
</dbReference>